<dbReference type="PANTHER" id="PTHR35249:SF2">
    <property type="entry name" value="DYNEIN REGULATORY COMPLEX SUBUNIT 7"/>
    <property type="match status" value="1"/>
</dbReference>
<dbReference type="GO" id="GO:0007283">
    <property type="term" value="P:spermatogenesis"/>
    <property type="evidence" value="ECO:0007669"/>
    <property type="project" value="UniProtKB-KW"/>
</dbReference>
<keyword evidence="8 14" id="KW-0175">Coiled coil</keyword>
<evidence type="ECO:0000256" key="14">
    <source>
        <dbReference type="SAM" id="Coils"/>
    </source>
</evidence>
<evidence type="ECO:0000256" key="8">
    <source>
        <dbReference type="ARBA" id="ARBA00023054"/>
    </source>
</evidence>
<evidence type="ECO:0000256" key="10">
    <source>
        <dbReference type="ARBA" id="ARBA00023212"/>
    </source>
</evidence>
<keyword evidence="7" id="KW-0744">Spermatogenesis</keyword>
<dbReference type="Gene3D" id="3.10.620.30">
    <property type="match status" value="1"/>
</dbReference>
<keyword evidence="20" id="KW-1185">Reference proteome</keyword>
<dbReference type="SUPFAM" id="SSF54001">
    <property type="entry name" value="Cysteine proteinases"/>
    <property type="match status" value="1"/>
</dbReference>
<evidence type="ECO:0000256" key="4">
    <source>
        <dbReference type="ARBA" id="ARBA00022490"/>
    </source>
</evidence>
<feature type="region of interest" description="Disordered" evidence="15">
    <location>
        <begin position="1"/>
        <end position="22"/>
    </location>
</feature>
<evidence type="ECO:0000256" key="1">
    <source>
        <dbReference type="ARBA" id="ARBA00004611"/>
    </source>
</evidence>
<dbReference type="GO" id="GO:0030154">
    <property type="term" value="P:cell differentiation"/>
    <property type="evidence" value="ECO:0007669"/>
    <property type="project" value="UniProtKB-KW"/>
</dbReference>
<dbReference type="Ensembl" id="ENSBJAT00000006500.1">
    <property type="protein sequence ID" value="ENSBJAP00000006311.1"/>
    <property type="gene ID" value="ENSBJAG00000004308.1"/>
</dbReference>
<keyword evidence="10" id="KW-0206">Cytoskeleton</keyword>
<dbReference type="PANTHER" id="PTHR35249">
    <property type="entry name" value="DYNEIN REGULATORY COMPLEX SUBUNIT 7"/>
    <property type="match status" value="1"/>
</dbReference>
<evidence type="ECO:0000259" key="17">
    <source>
        <dbReference type="Pfam" id="PF24667"/>
    </source>
</evidence>
<feature type="domain" description="CEP76/DRC7 peptidase-like" evidence="16">
    <location>
        <begin position="265"/>
        <end position="338"/>
    </location>
</feature>
<sequence>MEVLEEKEEEEQTEGEELKALEISDNLQDVEMKVPMEQVCIPSDVPDFDWSSIDTSQLPSSYKTNSPKEKKLLHIADHFLQQYTHLCPDRKLLFLHPVNECGVEKFVSTTIRPTLLPYTELYHWDGCASFVSDYLTMEPLKSPITPPSSLYSPTTILKYQKGNCFDFSVLLCSMLIGAGYDAYCVHGYATHEMCSLNETLKLCPLLRKPQEVRRTVSGQGEAPHACSACSFPVSSRVELGGTQGPHQRDLLMEKPKRDPLYGLRVHAWVLVLSGKREVPETFFINPFTGNSHSTMDEHFLGIESVWNHRNYWVNMQDCWNGCKDLVFDLGDAIRWEIMLSRSNKPLQLLSDAEEEKELSDRDTDDMVNHGFLPLEFFFLGLSTRESIFLTPLLPTAEFETRCSQGRKVVLYKKAKLEKWAPYLNGNGLVKRLTVYADLDCTEIVEVREWFRNREDMLDMREVNKQTQLTTEYFSPGHLLGLKAHTYTSLEPETEHTMEFYNEARVDGLQKRVENDNEITEYFVGRDDFLHVRHMEFGKRGKKIHLASTRTDINSRPIVQIKECFHRNLEKPADEDVAERIFLITEETIHLTYHLKDKYITASKKDFFKAADEDRKGNEIVMTPEMCITYQLICFQAGSSEKDKKLLHLYKALQQLTEEEKQLKQQVRQSEAEVLNILKIRENEETAVKLTASIYNTERNEKRRQQYEAMENTMEDELLGQEEQDLDYLAPFLIQIGHRKKMTKGQALRVRDDCLTDLKHRLVDKANIIQARFEKAVEELQEKDQWFQKNHNQLSAEEEDDFLTCCSEIAFRIHILALRLNREKQTAPQKYLALEEKLHKDPRLAEYLGHA</sequence>
<dbReference type="InterPro" id="IPR033551">
    <property type="entry name" value="DRC7/lobo"/>
</dbReference>
<feature type="domain" description="Dynein regulatory complex subunit 7 C-terminal" evidence="18">
    <location>
        <begin position="739"/>
        <end position="846"/>
    </location>
</feature>
<evidence type="ECO:0000256" key="7">
    <source>
        <dbReference type="ARBA" id="ARBA00022871"/>
    </source>
</evidence>
<evidence type="ECO:0000256" key="5">
    <source>
        <dbReference type="ARBA" id="ARBA00022782"/>
    </source>
</evidence>
<name>A0A8C0AS66_9AVES</name>
<dbReference type="GO" id="GO:0030317">
    <property type="term" value="P:flagellated sperm motility"/>
    <property type="evidence" value="ECO:0007669"/>
    <property type="project" value="TreeGrafter"/>
</dbReference>
<dbReference type="AlphaFoldDB" id="A0A8C0AS66"/>
<dbReference type="GO" id="GO:0031514">
    <property type="term" value="C:motile cilium"/>
    <property type="evidence" value="ECO:0007669"/>
    <property type="project" value="TreeGrafter"/>
</dbReference>
<evidence type="ECO:0000313" key="20">
    <source>
        <dbReference type="Proteomes" id="UP000694555"/>
    </source>
</evidence>
<evidence type="ECO:0000256" key="2">
    <source>
        <dbReference type="ARBA" id="ARBA00010738"/>
    </source>
</evidence>
<accession>A0A8C0AS66</accession>
<evidence type="ECO:0000256" key="12">
    <source>
        <dbReference type="ARBA" id="ARBA00031627"/>
    </source>
</evidence>
<feature type="coiled-coil region" evidence="14">
    <location>
        <begin position="645"/>
        <end position="672"/>
    </location>
</feature>
<evidence type="ECO:0000259" key="16">
    <source>
        <dbReference type="Pfam" id="PF24656"/>
    </source>
</evidence>
<dbReference type="InterPro" id="IPR056292">
    <property type="entry name" value="DRC7_C"/>
</dbReference>
<keyword evidence="4" id="KW-0963">Cytoplasm</keyword>
<evidence type="ECO:0000259" key="18">
    <source>
        <dbReference type="Pfam" id="PF24671"/>
    </source>
</evidence>
<proteinExistence type="inferred from homology"/>
<dbReference type="InterPro" id="IPR038765">
    <property type="entry name" value="Papain-like_cys_pep_sf"/>
</dbReference>
<evidence type="ECO:0000313" key="19">
    <source>
        <dbReference type="Ensembl" id="ENSBJAP00000006311.1"/>
    </source>
</evidence>
<keyword evidence="9" id="KW-0969">Cilium</keyword>
<evidence type="ECO:0000256" key="9">
    <source>
        <dbReference type="ARBA" id="ARBA00023069"/>
    </source>
</evidence>
<reference evidence="19" key="2">
    <citation type="submission" date="2025-09" db="UniProtKB">
        <authorList>
            <consortium name="Ensembl"/>
        </authorList>
    </citation>
    <scope>IDENTIFICATION</scope>
</reference>
<dbReference type="InterPro" id="IPR056291">
    <property type="entry name" value="MORN_DRC7"/>
</dbReference>
<keyword evidence="11" id="KW-0966">Cell projection</keyword>
<feature type="domain" description="Dynein regulatory complex subunit 7 MORN" evidence="17">
    <location>
        <begin position="404"/>
        <end position="692"/>
    </location>
</feature>
<dbReference type="InterPro" id="IPR056290">
    <property type="entry name" value="CEPT76/DRC7_peptidase-like_dom"/>
</dbReference>
<dbReference type="Proteomes" id="UP000694555">
    <property type="component" value="Unplaced"/>
</dbReference>
<comment type="similarity">
    <text evidence="2">Belongs to the DRC7 family.</text>
</comment>
<comment type="subcellular location">
    <subcellularLocation>
        <location evidence="1">Cytoplasm</location>
        <location evidence="1">Cytoskeleton</location>
        <location evidence="1">Flagellum axoneme</location>
    </subcellularLocation>
</comment>
<evidence type="ECO:0000256" key="11">
    <source>
        <dbReference type="ARBA" id="ARBA00023273"/>
    </source>
</evidence>
<dbReference type="Pfam" id="PF24671">
    <property type="entry name" value="DRC7_C"/>
    <property type="match status" value="1"/>
</dbReference>
<evidence type="ECO:0000256" key="3">
    <source>
        <dbReference type="ARBA" id="ARBA00021303"/>
    </source>
</evidence>
<reference evidence="19" key="1">
    <citation type="submission" date="2025-08" db="UniProtKB">
        <authorList>
            <consortium name="Ensembl"/>
        </authorList>
    </citation>
    <scope>IDENTIFICATION</scope>
</reference>
<dbReference type="Pfam" id="PF24656">
    <property type="entry name" value="CEPT76_peptidase"/>
    <property type="match status" value="1"/>
</dbReference>
<protein>
    <recommendedName>
        <fullName evidence="3">Dynein regulatory complex subunit 7</fullName>
    </recommendedName>
    <alternativeName>
        <fullName evidence="12">Coiled-coil domain-containing protein 135</fullName>
    </alternativeName>
    <alternativeName>
        <fullName evidence="13">Coiled-coil domain-containing protein lobo homolog</fullName>
    </alternativeName>
</protein>
<evidence type="ECO:0000256" key="15">
    <source>
        <dbReference type="SAM" id="MobiDB-lite"/>
    </source>
</evidence>
<evidence type="ECO:0000256" key="6">
    <source>
        <dbReference type="ARBA" id="ARBA00022846"/>
    </source>
</evidence>
<evidence type="ECO:0000256" key="13">
    <source>
        <dbReference type="ARBA" id="ARBA00031733"/>
    </source>
</evidence>
<keyword evidence="6" id="KW-0282">Flagellum</keyword>
<keyword evidence="5" id="KW-0221">Differentiation</keyword>
<feature type="compositionally biased region" description="Acidic residues" evidence="15">
    <location>
        <begin position="1"/>
        <end position="15"/>
    </location>
</feature>
<dbReference type="Pfam" id="PF24667">
    <property type="entry name" value="MORN_DRC7"/>
    <property type="match status" value="1"/>
</dbReference>
<organism evidence="19 20">
    <name type="scientific">Buteo japonicus</name>
    <dbReference type="NCBI Taxonomy" id="224669"/>
    <lineage>
        <taxon>Eukaryota</taxon>
        <taxon>Metazoa</taxon>
        <taxon>Chordata</taxon>
        <taxon>Craniata</taxon>
        <taxon>Vertebrata</taxon>
        <taxon>Euteleostomi</taxon>
        <taxon>Archelosauria</taxon>
        <taxon>Archosauria</taxon>
        <taxon>Dinosauria</taxon>
        <taxon>Saurischia</taxon>
        <taxon>Theropoda</taxon>
        <taxon>Coelurosauria</taxon>
        <taxon>Aves</taxon>
        <taxon>Neognathae</taxon>
        <taxon>Neoaves</taxon>
        <taxon>Telluraves</taxon>
        <taxon>Accipitrimorphae</taxon>
        <taxon>Accipitriformes</taxon>
        <taxon>Accipitridae</taxon>
        <taxon>Accipitrinae</taxon>
        <taxon>Buteo</taxon>
    </lineage>
</organism>